<organism evidence="1 2">
    <name type="scientific">Phytophthora megakarya</name>
    <dbReference type="NCBI Taxonomy" id="4795"/>
    <lineage>
        <taxon>Eukaryota</taxon>
        <taxon>Sar</taxon>
        <taxon>Stramenopiles</taxon>
        <taxon>Oomycota</taxon>
        <taxon>Peronosporomycetes</taxon>
        <taxon>Peronosporales</taxon>
        <taxon>Peronosporaceae</taxon>
        <taxon>Phytophthora</taxon>
    </lineage>
</organism>
<sequence>MTVLPVRLLDTCGTHVVLFQIRWFSDHVKQMSEQGSSVVVDRTVYEVLTLQAMRSWHNTVAKKDDIDAAIKWVDDLDLNGRMSDESI</sequence>
<evidence type="ECO:0000313" key="2">
    <source>
        <dbReference type="Proteomes" id="UP000198211"/>
    </source>
</evidence>
<reference evidence="2" key="1">
    <citation type="submission" date="2017-03" db="EMBL/GenBank/DDBJ databases">
        <title>Phytopthora megakarya and P. palmivora, two closely related causual agents of cacao black pod achieved similar genome size and gene model numbers by different mechanisms.</title>
        <authorList>
            <person name="Ali S."/>
            <person name="Shao J."/>
            <person name="Larry D.J."/>
            <person name="Kronmiller B."/>
            <person name="Shen D."/>
            <person name="Strem M.D."/>
            <person name="Melnick R.L."/>
            <person name="Guiltinan M.J."/>
            <person name="Tyler B.M."/>
            <person name="Meinhardt L.W."/>
            <person name="Bailey B.A."/>
        </authorList>
    </citation>
    <scope>NUCLEOTIDE SEQUENCE [LARGE SCALE GENOMIC DNA]</scope>
    <source>
        <strain evidence="2">zdho120</strain>
    </source>
</reference>
<dbReference type="EMBL" id="NBNE01000340">
    <property type="protein sequence ID" value="OWZ20292.1"/>
    <property type="molecule type" value="Genomic_DNA"/>
</dbReference>
<gene>
    <name evidence="1" type="ORF">PHMEG_0005308</name>
</gene>
<accession>A0A225WRU0</accession>
<proteinExistence type="predicted"/>
<dbReference type="AlphaFoldDB" id="A0A225WRU0"/>
<keyword evidence="2" id="KW-1185">Reference proteome</keyword>
<dbReference type="Proteomes" id="UP000198211">
    <property type="component" value="Unassembled WGS sequence"/>
</dbReference>
<name>A0A225WRU0_9STRA</name>
<comment type="caution">
    <text evidence="1">The sequence shown here is derived from an EMBL/GenBank/DDBJ whole genome shotgun (WGS) entry which is preliminary data.</text>
</comment>
<protein>
    <submittedName>
        <fullName evidence="1">Uncharacterized protein</fullName>
    </submittedName>
</protein>
<evidence type="ECO:0000313" key="1">
    <source>
        <dbReference type="EMBL" id="OWZ20292.1"/>
    </source>
</evidence>